<keyword evidence="3" id="KW-1185">Reference proteome</keyword>
<dbReference type="EMBL" id="JARSBO010000006">
    <property type="protein sequence ID" value="MDG4719982.1"/>
    <property type="molecule type" value="Genomic_DNA"/>
</dbReference>
<gene>
    <name evidence="2" type="ORF">P7680_13335</name>
</gene>
<evidence type="ECO:0008006" key="4">
    <source>
        <dbReference type="Google" id="ProtNLM"/>
    </source>
</evidence>
<keyword evidence="1" id="KW-1133">Transmembrane helix</keyword>
<dbReference type="Proteomes" id="UP001529180">
    <property type="component" value="Unassembled WGS sequence"/>
</dbReference>
<feature type="transmembrane region" description="Helical" evidence="1">
    <location>
        <begin position="12"/>
        <end position="33"/>
    </location>
</feature>
<dbReference type="RefSeq" id="WP_114101460.1">
    <property type="nucleotide sequence ID" value="NZ_JARSBO010000006.1"/>
</dbReference>
<accession>A0ABT6GD30</accession>
<keyword evidence="1" id="KW-0812">Transmembrane</keyword>
<feature type="transmembrane region" description="Helical" evidence="1">
    <location>
        <begin position="45"/>
        <end position="62"/>
    </location>
</feature>
<keyword evidence="1" id="KW-0472">Membrane</keyword>
<organism evidence="2 3">
    <name type="scientific">Thalassospira aquimaris</name>
    <dbReference type="NCBI Taxonomy" id="3037796"/>
    <lineage>
        <taxon>Bacteria</taxon>
        <taxon>Pseudomonadati</taxon>
        <taxon>Pseudomonadota</taxon>
        <taxon>Alphaproteobacteria</taxon>
        <taxon>Rhodospirillales</taxon>
        <taxon>Thalassospiraceae</taxon>
        <taxon>Thalassospira</taxon>
    </lineage>
</organism>
<proteinExistence type="predicted"/>
<evidence type="ECO:0000313" key="3">
    <source>
        <dbReference type="Proteomes" id="UP001529180"/>
    </source>
</evidence>
<protein>
    <recommendedName>
        <fullName evidence="4">Integral membrane protein</fullName>
    </recommendedName>
</protein>
<reference evidence="2 3" key="1">
    <citation type="submission" date="2023-03" db="EMBL/GenBank/DDBJ databases">
        <title>Strain FZY0004 represents a novel species in the genus Thalassospira isolated from seawater.</title>
        <authorList>
            <person name="Fu Z.-Y."/>
        </authorList>
    </citation>
    <scope>NUCLEOTIDE SEQUENCE [LARGE SCALE GENOMIC DNA]</scope>
    <source>
        <strain evidence="2 3">FZY0004</strain>
    </source>
</reference>
<comment type="caution">
    <text evidence="2">The sequence shown here is derived from an EMBL/GenBank/DDBJ whole genome shotgun (WGS) entry which is preliminary data.</text>
</comment>
<feature type="transmembrane region" description="Helical" evidence="1">
    <location>
        <begin position="102"/>
        <end position="120"/>
    </location>
</feature>
<feature type="transmembrane region" description="Helical" evidence="1">
    <location>
        <begin position="74"/>
        <end position="96"/>
    </location>
</feature>
<name>A0ABT6GD30_9PROT</name>
<evidence type="ECO:0000256" key="1">
    <source>
        <dbReference type="SAM" id="Phobius"/>
    </source>
</evidence>
<evidence type="ECO:0000313" key="2">
    <source>
        <dbReference type="EMBL" id="MDG4719982.1"/>
    </source>
</evidence>
<sequence length="134" mass="13846">MAALSSVKLLKTVLMIDAATCLVFGLLLSTGASLLGEWLGLPVDLLFYAGLILFPCAALMAFTGQQATPNSALVLIIVLGNIGWALASLGILLVSFITPTALGYGFVIIQAVAVGVLAAIEHRMFGASHQMASI</sequence>